<name>A0ABD3S7K7_9LAMI</name>
<comment type="caution">
    <text evidence="1">The sequence shown here is derived from an EMBL/GenBank/DDBJ whole genome shotgun (WGS) entry which is preliminary data.</text>
</comment>
<dbReference type="Proteomes" id="UP001634393">
    <property type="component" value="Unassembled WGS sequence"/>
</dbReference>
<accession>A0ABD3S7K7</accession>
<evidence type="ECO:0000313" key="2">
    <source>
        <dbReference type="Proteomes" id="UP001634393"/>
    </source>
</evidence>
<sequence length="82" mass="9617">MSSGSDYRRLNPRTDSILAYSGSVLAYDSWMEKHLVAYSSQLALADTPVAHIRVQFWPRTHEFDQQYQEPENFVFYIQLIET</sequence>
<evidence type="ECO:0000313" key="1">
    <source>
        <dbReference type="EMBL" id="KAL3820452.1"/>
    </source>
</evidence>
<organism evidence="1 2">
    <name type="scientific">Penstemon smallii</name>
    <dbReference type="NCBI Taxonomy" id="265156"/>
    <lineage>
        <taxon>Eukaryota</taxon>
        <taxon>Viridiplantae</taxon>
        <taxon>Streptophyta</taxon>
        <taxon>Embryophyta</taxon>
        <taxon>Tracheophyta</taxon>
        <taxon>Spermatophyta</taxon>
        <taxon>Magnoliopsida</taxon>
        <taxon>eudicotyledons</taxon>
        <taxon>Gunneridae</taxon>
        <taxon>Pentapetalae</taxon>
        <taxon>asterids</taxon>
        <taxon>lamiids</taxon>
        <taxon>Lamiales</taxon>
        <taxon>Plantaginaceae</taxon>
        <taxon>Cheloneae</taxon>
        <taxon>Penstemon</taxon>
    </lineage>
</organism>
<gene>
    <name evidence="1" type="ORF">ACJIZ3_006357</name>
</gene>
<reference evidence="1 2" key="1">
    <citation type="submission" date="2024-12" db="EMBL/GenBank/DDBJ databases">
        <title>The unique morphological basis and parallel evolutionary history of personate flowers in Penstemon.</title>
        <authorList>
            <person name="Depatie T.H."/>
            <person name="Wessinger C.A."/>
        </authorList>
    </citation>
    <scope>NUCLEOTIDE SEQUENCE [LARGE SCALE GENOMIC DNA]</scope>
    <source>
        <strain evidence="1">WTNN_2</strain>
        <tissue evidence="1">Leaf</tissue>
    </source>
</reference>
<dbReference type="EMBL" id="JBJXBP010000007">
    <property type="protein sequence ID" value="KAL3820452.1"/>
    <property type="molecule type" value="Genomic_DNA"/>
</dbReference>
<keyword evidence="2" id="KW-1185">Reference proteome</keyword>
<protein>
    <submittedName>
        <fullName evidence="1">Uncharacterized protein</fullName>
    </submittedName>
</protein>
<dbReference type="AlphaFoldDB" id="A0ABD3S7K7"/>
<proteinExistence type="predicted"/>